<reference evidence="13 14" key="1">
    <citation type="submission" date="2016-10" db="EMBL/GenBank/DDBJ databases">
        <authorList>
            <person name="de Groot N.N."/>
        </authorList>
    </citation>
    <scope>NUCLEOTIDE SEQUENCE [LARGE SCALE GENOMIC DNA]</scope>
    <source>
        <strain evidence="13 14">CGMCC 1.9157</strain>
    </source>
</reference>
<feature type="modified residue" description="Pyruvic acid (Ser); by autocatalysis" evidence="11">
    <location>
        <position position="190"/>
    </location>
</feature>
<evidence type="ECO:0000256" key="4">
    <source>
        <dbReference type="ARBA" id="ARBA00023098"/>
    </source>
</evidence>
<comment type="PTM">
    <text evidence="11">Is synthesized initially as an inactive proenzyme. Formation of the active enzyme involves a self-maturation process in which the active site pyruvoyl group is generated from an internal serine residue via an autocatalytic post-translational modification. Two non-identical subunits are generated from the proenzyme in this reaction, and the pyruvate is formed at the N-terminus of the alpha chain, which is derived from the carboxyl end of the proenzyme. The post-translation cleavage follows an unusual pathway, termed non-hydrolytic serinolysis, in which the side chain hydroxyl group of the serine supplies its oxygen atom to form the C-terminus of the beta chain, while the remainder of the serine residue undergoes an oxidative deamination to produce ammonia and the pyruvoyl prosthetic group on the alpha chain.</text>
</comment>
<dbReference type="NCBIfam" id="NF003685">
    <property type="entry name" value="PRK05305.2-5"/>
    <property type="match status" value="1"/>
</dbReference>
<keyword evidence="7 11" id="KW-0594">Phospholipid biosynthesis</keyword>
<dbReference type="AlphaFoldDB" id="A0A1I5AX22"/>
<feature type="active site" description="Schiff-base intermediate with substrate; via pyruvic acid" evidence="11">
    <location>
        <position position="190"/>
    </location>
</feature>
<protein>
    <recommendedName>
        <fullName evidence="11">Phosphatidylserine decarboxylase proenzyme</fullName>
        <ecNumber evidence="11">4.1.1.65</ecNumber>
    </recommendedName>
    <component>
        <recommendedName>
            <fullName evidence="11">Phosphatidylserine decarboxylase alpha chain</fullName>
        </recommendedName>
    </component>
    <component>
        <recommendedName>
            <fullName evidence="11">Phosphatidylserine decarboxylase beta chain</fullName>
        </recommendedName>
    </component>
</protein>
<feature type="chain" id="PRO_5023424920" description="Phosphatidylserine decarboxylase beta chain" evidence="11">
    <location>
        <begin position="1"/>
        <end position="189"/>
    </location>
</feature>
<dbReference type="NCBIfam" id="NF003678">
    <property type="entry name" value="PRK05305.1-2"/>
    <property type="match status" value="1"/>
</dbReference>
<dbReference type="GO" id="GO:0006646">
    <property type="term" value="P:phosphatidylethanolamine biosynthetic process"/>
    <property type="evidence" value="ECO:0007669"/>
    <property type="project" value="UniProtKB-UniRule"/>
</dbReference>
<comment type="function">
    <text evidence="11">Catalyzes the formation of phosphatidylethanolamine (PtdEtn) from phosphatidylserine (PtdSer).</text>
</comment>
<keyword evidence="10 11" id="KW-0670">Pyruvate</keyword>
<keyword evidence="3 11" id="KW-0210">Decarboxylase</keyword>
<proteinExistence type="inferred from homology"/>
<evidence type="ECO:0000256" key="7">
    <source>
        <dbReference type="ARBA" id="ARBA00023209"/>
    </source>
</evidence>
<dbReference type="RefSeq" id="WP_090068736.1">
    <property type="nucleotide sequence ID" value="NZ_FOVR01000001.1"/>
</dbReference>
<comment type="subcellular location">
    <subcellularLocation>
        <location evidence="11">Cell membrane</location>
        <topology evidence="11">Peripheral membrane protein</topology>
    </subcellularLocation>
</comment>
<keyword evidence="5 11" id="KW-0472">Membrane</keyword>
<evidence type="ECO:0000256" key="9">
    <source>
        <dbReference type="ARBA" id="ARBA00023264"/>
    </source>
</evidence>
<dbReference type="STRING" id="655353.SAMN04488056_101641"/>
<evidence type="ECO:0000256" key="12">
    <source>
        <dbReference type="SAM" id="Phobius"/>
    </source>
</evidence>
<evidence type="ECO:0000256" key="5">
    <source>
        <dbReference type="ARBA" id="ARBA00023136"/>
    </source>
</evidence>
<dbReference type="GO" id="GO:0005886">
    <property type="term" value="C:plasma membrane"/>
    <property type="evidence" value="ECO:0007669"/>
    <property type="project" value="UniProtKB-SubCell"/>
</dbReference>
<keyword evidence="12" id="KW-0812">Transmembrane</keyword>
<sequence length="233" mass="25619">MTIIDSIRKSVVPIHPEGHKFIAIFAVATVILGWFVSALFWIGLFLTLWCCYFFRDPARVTPLKKGLVISPADGIVSGVGLATPPKELGLSNEPMMRVSVFMNVFNVHVNRAPIKGKVMKVAYKPGKFLNAELDKASEDNERNSLILDTEYGPVGVTQIAGLVARRIVCWSEEGENLPTGERFGLIRFGSRVDVYLPSHIVPIVVEGQTMIAGETILANMEGVQESIGAHREQ</sequence>
<evidence type="ECO:0000256" key="11">
    <source>
        <dbReference type="HAMAP-Rule" id="MF_00664"/>
    </source>
</evidence>
<dbReference type="InterPro" id="IPR003817">
    <property type="entry name" value="PS_Dcarbxylase"/>
</dbReference>
<evidence type="ECO:0000256" key="8">
    <source>
        <dbReference type="ARBA" id="ARBA00023239"/>
    </source>
</evidence>
<comment type="cofactor">
    <cofactor evidence="11">
        <name>pyruvate</name>
        <dbReference type="ChEBI" id="CHEBI:15361"/>
    </cofactor>
    <text evidence="11">Binds 1 pyruvoyl group covalently per subunit.</text>
</comment>
<comment type="catalytic activity">
    <reaction evidence="11">
        <text>a 1,2-diacyl-sn-glycero-3-phospho-L-serine + H(+) = a 1,2-diacyl-sn-glycero-3-phosphoethanolamine + CO2</text>
        <dbReference type="Rhea" id="RHEA:20828"/>
        <dbReference type="ChEBI" id="CHEBI:15378"/>
        <dbReference type="ChEBI" id="CHEBI:16526"/>
        <dbReference type="ChEBI" id="CHEBI:57262"/>
        <dbReference type="ChEBI" id="CHEBI:64612"/>
        <dbReference type="EC" id="4.1.1.65"/>
    </reaction>
</comment>
<dbReference type="InterPro" id="IPR033175">
    <property type="entry name" value="PSD-A"/>
</dbReference>
<dbReference type="Proteomes" id="UP000199236">
    <property type="component" value="Unassembled WGS sequence"/>
</dbReference>
<evidence type="ECO:0000313" key="14">
    <source>
        <dbReference type="Proteomes" id="UP000199236"/>
    </source>
</evidence>
<gene>
    <name evidence="11" type="primary">psd</name>
    <name evidence="13" type="ORF">SAMN04488056_101641</name>
</gene>
<accession>A0A1I5AX22</accession>
<keyword evidence="2 11" id="KW-0444">Lipid biosynthesis</keyword>
<evidence type="ECO:0000256" key="1">
    <source>
        <dbReference type="ARBA" id="ARBA00022475"/>
    </source>
</evidence>
<keyword evidence="4 11" id="KW-0443">Lipid metabolism</keyword>
<comment type="pathway">
    <text evidence="11">Phospholipid metabolism; phosphatidylethanolamine biosynthesis; phosphatidylethanolamine from CDP-diacylglycerol: step 2/2.</text>
</comment>
<evidence type="ECO:0000313" key="13">
    <source>
        <dbReference type="EMBL" id="SFN66998.1"/>
    </source>
</evidence>
<keyword evidence="12" id="KW-1133">Transmembrane helix</keyword>
<evidence type="ECO:0000256" key="3">
    <source>
        <dbReference type="ARBA" id="ARBA00022793"/>
    </source>
</evidence>
<evidence type="ECO:0000256" key="2">
    <source>
        <dbReference type="ARBA" id="ARBA00022516"/>
    </source>
</evidence>
<comment type="similarity">
    <text evidence="11">Belongs to the phosphatidylserine decarboxylase family. PSD-A subfamily.</text>
</comment>
<keyword evidence="1 11" id="KW-1003">Cell membrane</keyword>
<organism evidence="13 14">
    <name type="scientific">Cohaesibacter marisflavi</name>
    <dbReference type="NCBI Taxonomy" id="655353"/>
    <lineage>
        <taxon>Bacteria</taxon>
        <taxon>Pseudomonadati</taxon>
        <taxon>Pseudomonadota</taxon>
        <taxon>Alphaproteobacteria</taxon>
        <taxon>Hyphomicrobiales</taxon>
        <taxon>Cohaesibacteraceae</taxon>
    </lineage>
</organism>
<keyword evidence="6 11" id="KW-0865">Zymogen</keyword>
<evidence type="ECO:0000256" key="6">
    <source>
        <dbReference type="ARBA" id="ARBA00023145"/>
    </source>
</evidence>
<dbReference type="PANTHER" id="PTHR35809">
    <property type="entry name" value="ARCHAETIDYLSERINE DECARBOXYLASE PROENZYME-RELATED"/>
    <property type="match status" value="1"/>
</dbReference>
<feature type="chain" id="PRO_5023424921" description="Phosphatidylserine decarboxylase alpha chain" evidence="11">
    <location>
        <begin position="190"/>
        <end position="233"/>
    </location>
</feature>
<evidence type="ECO:0000256" key="10">
    <source>
        <dbReference type="ARBA" id="ARBA00023317"/>
    </source>
</evidence>
<feature type="site" description="Cleavage (non-hydrolytic); by autocatalysis" evidence="11">
    <location>
        <begin position="189"/>
        <end position="190"/>
    </location>
</feature>
<dbReference type="NCBIfam" id="NF003679">
    <property type="entry name" value="PRK05305.1-3"/>
    <property type="match status" value="1"/>
</dbReference>
<feature type="transmembrane region" description="Helical" evidence="12">
    <location>
        <begin position="21"/>
        <end position="49"/>
    </location>
</feature>
<dbReference type="OrthoDB" id="9790893at2"/>
<dbReference type="HAMAP" id="MF_00664">
    <property type="entry name" value="PS_decarb_PSD_A"/>
    <property type="match status" value="1"/>
</dbReference>
<dbReference type="UniPathway" id="UPA00558">
    <property type="reaction ID" value="UER00616"/>
</dbReference>
<dbReference type="GO" id="GO:0004609">
    <property type="term" value="F:phosphatidylserine decarboxylase activity"/>
    <property type="evidence" value="ECO:0007669"/>
    <property type="project" value="UniProtKB-UniRule"/>
</dbReference>
<comment type="subunit">
    <text evidence="11">Heterodimer of a large membrane-associated beta subunit and a small pyruvoyl-containing alpha subunit.</text>
</comment>
<keyword evidence="8 11" id="KW-0456">Lyase</keyword>
<dbReference type="EC" id="4.1.1.65" evidence="11"/>
<keyword evidence="14" id="KW-1185">Reference proteome</keyword>
<dbReference type="Pfam" id="PF02666">
    <property type="entry name" value="PS_Dcarbxylase"/>
    <property type="match status" value="1"/>
</dbReference>
<dbReference type="NCBIfam" id="NF003677">
    <property type="entry name" value="PRK05305.1-1"/>
    <property type="match status" value="1"/>
</dbReference>
<keyword evidence="9 11" id="KW-1208">Phospholipid metabolism</keyword>
<dbReference type="PANTHER" id="PTHR35809:SF1">
    <property type="entry name" value="ARCHAETIDYLSERINE DECARBOXYLASE PROENZYME-RELATED"/>
    <property type="match status" value="1"/>
</dbReference>
<name>A0A1I5AX22_9HYPH</name>
<dbReference type="EMBL" id="FOVR01000001">
    <property type="protein sequence ID" value="SFN66998.1"/>
    <property type="molecule type" value="Genomic_DNA"/>
</dbReference>